<evidence type="ECO:0000313" key="5">
    <source>
        <dbReference type="RefSeq" id="XP_003251506.2"/>
    </source>
</evidence>
<evidence type="ECO:0000256" key="1">
    <source>
        <dbReference type="SAM" id="MobiDB-lite"/>
    </source>
</evidence>
<accession>A0A8B6XWR3</accession>
<dbReference type="OrthoDB" id="6376457at2759"/>
<reference evidence="5" key="2">
    <citation type="submission" date="2025-04" db="UniProtKB">
        <authorList>
            <consortium name="RefSeq"/>
        </authorList>
    </citation>
    <scope>IDENTIFICATION</scope>
    <source>
        <strain evidence="5">DH4</strain>
        <tissue evidence="5">Whole body</tissue>
    </source>
</reference>
<feature type="compositionally biased region" description="Low complexity" evidence="1">
    <location>
        <begin position="249"/>
        <end position="266"/>
    </location>
</feature>
<keyword evidence="2" id="KW-0812">Transmembrane</keyword>
<organism evidence="3">
    <name type="scientific">Apis mellifera</name>
    <name type="common">Honeybee</name>
    <dbReference type="NCBI Taxonomy" id="7460"/>
    <lineage>
        <taxon>Eukaryota</taxon>
        <taxon>Metazoa</taxon>
        <taxon>Ecdysozoa</taxon>
        <taxon>Arthropoda</taxon>
        <taxon>Hexapoda</taxon>
        <taxon>Insecta</taxon>
        <taxon>Pterygota</taxon>
        <taxon>Neoptera</taxon>
        <taxon>Endopterygota</taxon>
        <taxon>Hymenoptera</taxon>
        <taxon>Apocrita</taxon>
        <taxon>Aculeata</taxon>
        <taxon>Apoidea</taxon>
        <taxon>Anthophila</taxon>
        <taxon>Apidae</taxon>
        <taxon>Apis</taxon>
    </lineage>
</organism>
<feature type="transmembrane region" description="Helical" evidence="2">
    <location>
        <begin position="93"/>
        <end position="116"/>
    </location>
</feature>
<name>A0A7M7GBG9_APIME</name>
<dbReference type="KEGG" id="ame:100576106"/>
<evidence type="ECO:0000313" key="4">
    <source>
        <dbReference type="Proteomes" id="UP000005203"/>
    </source>
</evidence>
<keyword evidence="2" id="KW-1133">Transmembrane helix</keyword>
<proteinExistence type="predicted"/>
<keyword evidence="2" id="KW-0472">Membrane</keyword>
<sequence length="305" mass="34888">MATIEEKSCHDDTDCPDKQYCYHVSERCVDFTQCSRYNRQENSEGRSRHPSRCGPCFPGYTAEKLSTGEMALLCRKINTEQTISESYRLNNNIIIYTTFGILTIFGVLTLLIIIFYKKRTSKRQNNKIKQSGELRVMEPTAPPLENSPFITCKKKSSSMPFNNNKNLKDKNNLVRATCCAPPYRDHTNFNYENDQNNDNATEPLHYMSNQSNNWTSEQLTREVINGNLSGYEVAQMDNILNTTLIQTDNASSSNSQEDNNNNNTNNDDSRSESNNTQNNREHTRISNILISQKISMNVNLLNNDS</sequence>
<keyword evidence="4" id="KW-1185">Reference proteome</keyword>
<reference evidence="3" key="1">
    <citation type="submission" date="2021-01" db="UniProtKB">
        <authorList>
            <consortium name="EnsemblMetazoa"/>
        </authorList>
    </citation>
    <scope>IDENTIFICATION</scope>
    <source>
        <strain evidence="3">DH4</strain>
    </source>
</reference>
<protein>
    <submittedName>
        <fullName evidence="5">Uncharacterized protein DDB_G0292186</fullName>
    </submittedName>
</protein>
<dbReference type="RefSeq" id="XP_003251506.2">
    <property type="nucleotide sequence ID" value="XM_003251458.4"/>
</dbReference>
<feature type="region of interest" description="Disordered" evidence="1">
    <location>
        <begin position="249"/>
        <end position="287"/>
    </location>
</feature>
<evidence type="ECO:0000256" key="2">
    <source>
        <dbReference type="SAM" id="Phobius"/>
    </source>
</evidence>
<reference evidence="4" key="3">
    <citation type="submission" date="2025-05" db="UniProtKB">
        <authorList>
            <consortium name="RefSeq"/>
        </authorList>
    </citation>
    <scope>NUCLEOTIDE SEQUENCE [LARGE SCALE GENOMIC DNA]</scope>
    <source>
        <strain evidence="4">DH4</strain>
    </source>
</reference>
<accession>A0A7M7GBG9</accession>
<dbReference type="GeneID" id="100576106"/>
<evidence type="ECO:0000313" key="3">
    <source>
        <dbReference type="EnsemblMetazoa" id="XP_003251506"/>
    </source>
</evidence>
<dbReference type="AlphaFoldDB" id="A0A7M7GBG9"/>
<dbReference type="Proteomes" id="UP000005203">
    <property type="component" value="Linkage group LG1"/>
</dbReference>
<dbReference type="EnsemblMetazoa" id="XM_003251458">
    <property type="protein sequence ID" value="XP_003251506"/>
    <property type="gene ID" value="LOC100576106"/>
</dbReference>
<gene>
    <name evidence="5" type="primary">LOC100576106</name>
</gene>